<dbReference type="AlphaFoldDB" id="A0A4Y8CSB9"/>
<evidence type="ECO:0000313" key="1">
    <source>
        <dbReference type="EMBL" id="TEY44005.1"/>
    </source>
</evidence>
<accession>A0A4Y8CSB9</accession>
<proteinExistence type="predicted"/>
<comment type="caution">
    <text evidence="1">The sequence shown here is derived from an EMBL/GenBank/DDBJ whole genome shotgun (WGS) entry which is preliminary data.</text>
</comment>
<dbReference type="OrthoDB" id="3543749at2759"/>
<reference evidence="1 2" key="1">
    <citation type="submission" date="2017-11" db="EMBL/GenBank/DDBJ databases">
        <title>Comparative genomics of Botrytis spp.</title>
        <authorList>
            <person name="Valero-Jimenez C.A."/>
            <person name="Tapia P."/>
            <person name="Veloso J."/>
            <person name="Silva-Moreno E."/>
            <person name="Staats M."/>
            <person name="Valdes J.H."/>
            <person name="Van Kan J.A.L."/>
        </authorList>
    </citation>
    <scope>NUCLEOTIDE SEQUENCE [LARGE SCALE GENOMIC DNA]</scope>
    <source>
        <strain evidence="1 2">MUCL2830</strain>
    </source>
</reference>
<name>A0A4Y8CSB9_9HELO</name>
<keyword evidence="2" id="KW-1185">Reference proteome</keyword>
<gene>
    <name evidence="1" type="ORF">BOTCAL_0356g00060</name>
</gene>
<organism evidence="1 2">
    <name type="scientific">Botryotinia calthae</name>
    <dbReference type="NCBI Taxonomy" id="38488"/>
    <lineage>
        <taxon>Eukaryota</taxon>
        <taxon>Fungi</taxon>
        <taxon>Dikarya</taxon>
        <taxon>Ascomycota</taxon>
        <taxon>Pezizomycotina</taxon>
        <taxon>Leotiomycetes</taxon>
        <taxon>Helotiales</taxon>
        <taxon>Sclerotiniaceae</taxon>
        <taxon>Botryotinia</taxon>
    </lineage>
</organism>
<sequence length="288" mass="31455">MHNNHYQFALGEPPTPYQLPGRINIQATPLPAYPLYYLGLPVPQFATLTQANTWTNHRILHPSFGPHPLPDDHPSIPHPAEPGMQWLGYIAPSPGRHIPIDNPAHYINPYDINGPLGFPPHIPSARGLAIPLPIFPQIAYQQPAGHLAPALRPHHPPPHDTRFAPPAPIGYLSEGLPGLLNNLLDTSHGLNGPPIANPMANLAVIGYYDENNLVALENQRVLRQIDIPHQLEIMDEFCQDTRREVQGIRPHLEIERATSGSLSNFAPSGFDTDSDGGGICAGEVRDGG</sequence>
<dbReference type="EMBL" id="PHWZ01000355">
    <property type="protein sequence ID" value="TEY44005.1"/>
    <property type="molecule type" value="Genomic_DNA"/>
</dbReference>
<protein>
    <submittedName>
        <fullName evidence="1">Uncharacterized protein</fullName>
    </submittedName>
</protein>
<evidence type="ECO:0000313" key="2">
    <source>
        <dbReference type="Proteomes" id="UP000297299"/>
    </source>
</evidence>
<dbReference type="Proteomes" id="UP000297299">
    <property type="component" value="Unassembled WGS sequence"/>
</dbReference>